<sequence>MTNYLCEEGTVCNNYQSAICLHCNRRLCILHIAQHNQVNFDNIRNLSREIVLVTEHINNEYEKTRDIYQTVLVDLAEWRAKQVENITQAYNNYLQHVESQQEALNTLHYELIKKLDDDARKPLEVIQAQQATGATVLTHIEQTIQKIRDQAAQLHWNVLTLPSVDVRCNLTDTSSTSSKDITLSIHTSGTHRPSKRFSINFKWPSLRYICLGKYRSFRRLVDMFSDVSHIVQSKHDLDDYVKNNAGFPLPVFVCSYLTAWYRCSKIEHKSIILKEYMSTIMKHIPIDIDNYIALVGIHAFFYNHIISENKRQLMTFLLHFFVDHQCISVHQISHWYYNKDINAYTGFDGAKQMTAPFINSFWTDQSNSNVKKSNPMNSTELKHEKMFCIDETE</sequence>
<evidence type="ECO:0000313" key="3">
    <source>
        <dbReference type="Proteomes" id="UP000663832"/>
    </source>
</evidence>
<dbReference type="OrthoDB" id="10057571at2759"/>
<organism evidence="2 3">
    <name type="scientific">Adineta steineri</name>
    <dbReference type="NCBI Taxonomy" id="433720"/>
    <lineage>
        <taxon>Eukaryota</taxon>
        <taxon>Metazoa</taxon>
        <taxon>Spiralia</taxon>
        <taxon>Gnathifera</taxon>
        <taxon>Rotifera</taxon>
        <taxon>Eurotatoria</taxon>
        <taxon>Bdelloidea</taxon>
        <taxon>Adinetida</taxon>
        <taxon>Adinetidae</taxon>
        <taxon>Adineta</taxon>
    </lineage>
</organism>
<dbReference type="Proteomes" id="UP000663877">
    <property type="component" value="Unassembled WGS sequence"/>
</dbReference>
<dbReference type="Proteomes" id="UP000663832">
    <property type="component" value="Unassembled WGS sequence"/>
</dbReference>
<dbReference type="AlphaFoldDB" id="A0A814HAR3"/>
<evidence type="ECO:0000313" key="1">
    <source>
        <dbReference type="EMBL" id="CAF0958760.1"/>
    </source>
</evidence>
<protein>
    <submittedName>
        <fullName evidence="2">Uncharacterized protein</fullName>
    </submittedName>
</protein>
<evidence type="ECO:0000313" key="2">
    <source>
        <dbReference type="EMBL" id="CAF1006979.1"/>
    </source>
</evidence>
<reference evidence="2" key="1">
    <citation type="submission" date="2021-02" db="EMBL/GenBank/DDBJ databases">
        <authorList>
            <person name="Nowell W R."/>
        </authorList>
    </citation>
    <scope>NUCLEOTIDE SEQUENCE</scope>
</reference>
<dbReference type="EMBL" id="CAJNOI010000055">
    <property type="protein sequence ID" value="CAF0958760.1"/>
    <property type="molecule type" value="Genomic_DNA"/>
</dbReference>
<accession>A0A814HAR3</accession>
<dbReference type="EMBL" id="CAJNOM010000082">
    <property type="protein sequence ID" value="CAF1006979.1"/>
    <property type="molecule type" value="Genomic_DNA"/>
</dbReference>
<gene>
    <name evidence="1" type="ORF">BJG266_LOCUS13627</name>
    <name evidence="2" type="ORF">QVE165_LOCUS15252</name>
</gene>
<name>A0A814HAR3_9BILA</name>
<keyword evidence="3" id="KW-1185">Reference proteome</keyword>
<proteinExistence type="predicted"/>
<comment type="caution">
    <text evidence="2">The sequence shown here is derived from an EMBL/GenBank/DDBJ whole genome shotgun (WGS) entry which is preliminary data.</text>
</comment>